<dbReference type="InterPro" id="IPR003439">
    <property type="entry name" value="ABC_transporter-like_ATP-bd"/>
</dbReference>
<keyword evidence="8" id="KW-1278">Translocase</keyword>
<dbReference type="InterPro" id="IPR013611">
    <property type="entry name" value="Transp-assoc_OB_typ2"/>
</dbReference>
<evidence type="ECO:0000313" key="12">
    <source>
        <dbReference type="Proteomes" id="UP000186894"/>
    </source>
</evidence>
<dbReference type="PANTHER" id="PTHR43875">
    <property type="entry name" value="MALTODEXTRIN IMPORT ATP-BINDING PROTEIN MSMX"/>
    <property type="match status" value="1"/>
</dbReference>
<dbReference type="FunFam" id="3.40.50.300:FF:000042">
    <property type="entry name" value="Maltose/maltodextrin ABC transporter, ATP-binding protein"/>
    <property type="match status" value="1"/>
</dbReference>
<name>A0A1Q8ZXC4_9HYPH</name>
<evidence type="ECO:0000256" key="4">
    <source>
        <dbReference type="ARBA" id="ARBA00022475"/>
    </source>
</evidence>
<organism evidence="11 12">
    <name type="scientific">Rhizobium oryziradicis</name>
    <dbReference type="NCBI Taxonomy" id="1867956"/>
    <lineage>
        <taxon>Bacteria</taxon>
        <taxon>Pseudomonadati</taxon>
        <taxon>Pseudomonadota</taxon>
        <taxon>Alphaproteobacteria</taxon>
        <taxon>Hyphomicrobiales</taxon>
        <taxon>Rhizobiaceae</taxon>
        <taxon>Rhizobium/Agrobacterium group</taxon>
        <taxon>Rhizobium</taxon>
    </lineage>
</organism>
<keyword evidence="6" id="KW-0547">Nucleotide-binding</keyword>
<dbReference type="Proteomes" id="UP000186894">
    <property type="component" value="Unassembled WGS sequence"/>
</dbReference>
<dbReference type="EMBL" id="MKIM01000019">
    <property type="protein sequence ID" value="OLP46726.1"/>
    <property type="molecule type" value="Genomic_DNA"/>
</dbReference>
<comment type="subcellular location">
    <subcellularLocation>
        <location evidence="1">Cell inner membrane</location>
        <topology evidence="1">Peripheral membrane protein</topology>
    </subcellularLocation>
</comment>
<dbReference type="InterPro" id="IPR027417">
    <property type="entry name" value="P-loop_NTPase"/>
</dbReference>
<keyword evidence="5" id="KW-0997">Cell inner membrane</keyword>
<gene>
    <name evidence="11" type="ORF">BJF95_15505</name>
</gene>
<evidence type="ECO:0000256" key="5">
    <source>
        <dbReference type="ARBA" id="ARBA00022519"/>
    </source>
</evidence>
<proteinExistence type="inferred from homology"/>
<accession>A0A1Q8ZXC4</accession>
<evidence type="ECO:0000259" key="10">
    <source>
        <dbReference type="PROSITE" id="PS50893"/>
    </source>
</evidence>
<keyword evidence="9" id="KW-0472">Membrane</keyword>
<keyword evidence="3" id="KW-0813">Transport</keyword>
<evidence type="ECO:0000256" key="1">
    <source>
        <dbReference type="ARBA" id="ARBA00004417"/>
    </source>
</evidence>
<dbReference type="OrthoDB" id="9802264at2"/>
<dbReference type="SMART" id="SM00382">
    <property type="entry name" value="AAA"/>
    <property type="match status" value="1"/>
</dbReference>
<dbReference type="GO" id="GO:0140359">
    <property type="term" value="F:ABC-type transporter activity"/>
    <property type="evidence" value="ECO:0007669"/>
    <property type="project" value="UniProtKB-ARBA"/>
</dbReference>
<evidence type="ECO:0000256" key="9">
    <source>
        <dbReference type="ARBA" id="ARBA00023136"/>
    </source>
</evidence>
<dbReference type="SUPFAM" id="SSF52540">
    <property type="entry name" value="P-loop containing nucleoside triphosphate hydrolases"/>
    <property type="match status" value="1"/>
</dbReference>
<protein>
    <submittedName>
        <fullName evidence="11">ABC transporter permease</fullName>
    </submittedName>
</protein>
<evidence type="ECO:0000256" key="3">
    <source>
        <dbReference type="ARBA" id="ARBA00022448"/>
    </source>
</evidence>
<reference evidence="11 12" key="1">
    <citation type="submission" date="2016-09" db="EMBL/GenBank/DDBJ databases">
        <title>Rhizobium oryziradicis sp. nov., isolated from the root of rice.</title>
        <authorList>
            <person name="Zhao J."/>
            <person name="Zhang X."/>
        </authorList>
    </citation>
    <scope>NUCLEOTIDE SEQUENCE [LARGE SCALE GENOMIC DNA]</scope>
    <source>
        <strain evidence="11 12">N19</strain>
    </source>
</reference>
<keyword evidence="7" id="KW-0067">ATP-binding</keyword>
<dbReference type="Pfam" id="PF00005">
    <property type="entry name" value="ABC_tran"/>
    <property type="match status" value="1"/>
</dbReference>
<dbReference type="PROSITE" id="PS50893">
    <property type="entry name" value="ABC_TRANSPORTER_2"/>
    <property type="match status" value="1"/>
</dbReference>
<comment type="similarity">
    <text evidence="2">Belongs to the ABC transporter superfamily.</text>
</comment>
<dbReference type="GO" id="GO:0016887">
    <property type="term" value="F:ATP hydrolysis activity"/>
    <property type="evidence" value="ECO:0007669"/>
    <property type="project" value="InterPro"/>
</dbReference>
<dbReference type="AlphaFoldDB" id="A0A1Q8ZXC4"/>
<evidence type="ECO:0000256" key="8">
    <source>
        <dbReference type="ARBA" id="ARBA00022967"/>
    </source>
</evidence>
<keyword evidence="12" id="KW-1185">Reference proteome</keyword>
<evidence type="ECO:0000256" key="6">
    <source>
        <dbReference type="ARBA" id="ARBA00022741"/>
    </source>
</evidence>
<dbReference type="STRING" id="1867956.BJF95_15505"/>
<keyword evidence="4" id="KW-1003">Cell membrane</keyword>
<dbReference type="PANTHER" id="PTHR43875:SF15">
    <property type="entry name" value="TREHALOSE IMPORT ATP-BINDING PROTEIN SUGC"/>
    <property type="match status" value="1"/>
</dbReference>
<comment type="caution">
    <text evidence="11">The sequence shown here is derived from an EMBL/GenBank/DDBJ whole genome shotgun (WGS) entry which is preliminary data.</text>
</comment>
<dbReference type="InterPro" id="IPR017871">
    <property type="entry name" value="ABC_transporter-like_CS"/>
</dbReference>
<dbReference type="GO" id="GO:0005524">
    <property type="term" value="F:ATP binding"/>
    <property type="evidence" value="ECO:0007669"/>
    <property type="project" value="UniProtKB-KW"/>
</dbReference>
<dbReference type="RefSeq" id="WP_075637681.1">
    <property type="nucleotide sequence ID" value="NZ_MKIM01000019.1"/>
</dbReference>
<dbReference type="GO" id="GO:0055052">
    <property type="term" value="C:ATP-binding cassette (ABC) transporter complex, substrate-binding subunit-containing"/>
    <property type="evidence" value="ECO:0007669"/>
    <property type="project" value="TreeGrafter"/>
</dbReference>
<sequence length="347" mass="37502">MAELDLRALTKSFGATVALHPTSLQVKKGEFVTVLGPSGCGKSTLLRLLMGIMSASGGEIHLAGQRIDGLAPEKRDIAMVFQSYALFPHMSVRKNLAFGLKMRKVAKDEQTRRIEHALEICNLRPYVDRMPRQLSGGQQQRVALARAIVMQPSLLLFDEPLSNLDAKLRDSLRHDLLALHQKTGSTSLYVTHDQTEAMAMSDRIVVMNAGRVVEIGTPVELYRNPAHAFTASFLGQTNLLSVNAYGSTCGLPWGGVGHLDMLAHGLVSISLRPENIMLHDAPDGAGEIIAASFMGAHAHYIIRIAGMDLQVTRSGAEAVLETGTRVNLTALGPLRILKTDGLEGKAA</sequence>
<feature type="domain" description="ABC transporter" evidence="10">
    <location>
        <begin position="4"/>
        <end position="234"/>
    </location>
</feature>
<dbReference type="Gene3D" id="3.40.50.300">
    <property type="entry name" value="P-loop containing nucleotide triphosphate hydrolases"/>
    <property type="match status" value="1"/>
</dbReference>
<dbReference type="InterPro" id="IPR047641">
    <property type="entry name" value="ABC_transpr_MalK/UgpC-like"/>
</dbReference>
<dbReference type="InterPro" id="IPR003593">
    <property type="entry name" value="AAA+_ATPase"/>
</dbReference>
<dbReference type="InterPro" id="IPR008995">
    <property type="entry name" value="Mo/tungstate-bd_C_term_dom"/>
</dbReference>
<dbReference type="SUPFAM" id="SSF50331">
    <property type="entry name" value="MOP-like"/>
    <property type="match status" value="1"/>
</dbReference>
<evidence type="ECO:0000256" key="2">
    <source>
        <dbReference type="ARBA" id="ARBA00005417"/>
    </source>
</evidence>
<evidence type="ECO:0000313" key="11">
    <source>
        <dbReference type="EMBL" id="OLP46726.1"/>
    </source>
</evidence>
<dbReference type="PROSITE" id="PS00211">
    <property type="entry name" value="ABC_TRANSPORTER_1"/>
    <property type="match status" value="1"/>
</dbReference>
<dbReference type="Pfam" id="PF08402">
    <property type="entry name" value="TOBE_2"/>
    <property type="match status" value="1"/>
</dbReference>
<evidence type="ECO:0000256" key="7">
    <source>
        <dbReference type="ARBA" id="ARBA00022840"/>
    </source>
</evidence>